<dbReference type="SMART" id="SM00357">
    <property type="entry name" value="CSP"/>
    <property type="match status" value="2"/>
</dbReference>
<name>F2UDX0_SALR5</name>
<evidence type="ECO:0000256" key="1">
    <source>
        <dbReference type="SAM" id="MobiDB-lite"/>
    </source>
</evidence>
<dbReference type="AlphaFoldDB" id="F2UDX0"/>
<dbReference type="Proteomes" id="UP000007799">
    <property type="component" value="Unassembled WGS sequence"/>
</dbReference>
<feature type="compositionally biased region" description="Low complexity" evidence="1">
    <location>
        <begin position="335"/>
        <end position="381"/>
    </location>
</feature>
<sequence length="856" mass="95382">MGDWGYEYDSEDSEEYGSFLAEPVPVAYASDDFDGPPSDIPVFQYPNSQNTQEEEDKFNGAHDSGPYHDHLLPRKMFVRQSHKQLWKGFGIPVPSKLNILQSVRCLEYGVISDWKSERGFGFIKSGRFPGQSLFFHVSSFNFHVGRDDRSLLHMPVEFEIVDRGRRGIGAVNIDIVHRSELAAHDKSYMPFRCSGRRGHTFKGLCVQFVHGPFCQIAPTLPRLKHGTPVIVTEIAVCLTNYDDIIITEMYHDPRPWKEAPEWHLSVHDCFDDCDDYGHVIEDPVVDDEDDYYDDDDDGDDYDGEDETASCNDLDGDGGDGYDDDDYDDDDDDEQQPQQQQQQQKQQRQQPQQPQRQQQQQQPQRQQQPQQPQEQQQQQQQQAMSPKPVRFTVQSEQVHGIVVAIRPHLALVFIPDGRGVSVPLHKIKHPIAVGDALSFALTSTTDADPHALFVVPAPQFEMAAAHAGECVGRVMSEPKGYEPGRIVVERVIPDASSSQTTHHPTSGPAVGDQVDYFDHILDNTTLRVGDTVRVNVSSYAVRPDRCFCTTATILTRSARSYGWVKRLMPGSGFGFITSFPKLDDIFMPFSNVVGHCELDVNMWVEFEITPSPRGPVAARVCQADPAVINAMLVKDPDALEGVVDSAPTRAQMGRILYRPPRPDNRPAVPRVEMIDTTPAFGEVDQSDLRVALCALNSLAHPQQPPKKGDHVRFRLVQGSAYAVDVTKICGPKLTTSTIQGTITKRFARYASVHFKSPLHDVVLERMFMAQQYRGDYDRVAVGDGVRVEVDIVREDTSATTDDDDDDDDGGDDAEGKRVGAEGREADVQGGDADGSDHEGAGVCVRVVAVMPRARVGH</sequence>
<dbReference type="Gene3D" id="2.40.50.140">
    <property type="entry name" value="Nucleic acid-binding proteins"/>
    <property type="match status" value="2"/>
</dbReference>
<dbReference type="GO" id="GO:0010468">
    <property type="term" value="P:regulation of gene expression"/>
    <property type="evidence" value="ECO:0007669"/>
    <property type="project" value="TreeGrafter"/>
</dbReference>
<dbReference type="InterPro" id="IPR012340">
    <property type="entry name" value="NA-bd_OB-fold"/>
</dbReference>
<dbReference type="RefSeq" id="XP_004992465.1">
    <property type="nucleotide sequence ID" value="XM_004992408.1"/>
</dbReference>
<dbReference type="KEGG" id="sre:PTSG_07053"/>
<dbReference type="GO" id="GO:0005634">
    <property type="term" value="C:nucleus"/>
    <property type="evidence" value="ECO:0007669"/>
    <property type="project" value="TreeGrafter"/>
</dbReference>
<feature type="region of interest" description="Disordered" evidence="1">
    <location>
        <begin position="280"/>
        <end position="390"/>
    </location>
</feature>
<dbReference type="PANTHER" id="PTHR14312:SF1">
    <property type="entry name" value="BASIC-LEUCINE ZIPPER TRANSCRIPTION FACTOR A"/>
    <property type="match status" value="1"/>
</dbReference>
<protein>
    <recommendedName>
        <fullName evidence="2">Cold-shock domain-containing protein</fullName>
    </recommendedName>
</protein>
<dbReference type="InterPro" id="IPR002059">
    <property type="entry name" value="CSP_DNA-bd"/>
</dbReference>
<feature type="region of interest" description="Disordered" evidence="1">
    <location>
        <begin position="792"/>
        <end position="839"/>
    </location>
</feature>
<accession>F2UDX0</accession>
<feature type="domain" description="Cold-shock" evidence="2">
    <location>
        <begin position="108"/>
        <end position="176"/>
    </location>
</feature>
<dbReference type="SUPFAM" id="SSF50249">
    <property type="entry name" value="Nucleic acid-binding proteins"/>
    <property type="match status" value="2"/>
</dbReference>
<dbReference type="GeneID" id="16073031"/>
<dbReference type="Pfam" id="PF00313">
    <property type="entry name" value="CSD"/>
    <property type="match status" value="1"/>
</dbReference>
<feature type="domain" description="Cold-shock" evidence="2">
    <location>
        <begin position="560"/>
        <end position="622"/>
    </location>
</feature>
<dbReference type="InParanoid" id="F2UDX0"/>
<feature type="region of interest" description="Disordered" evidence="1">
    <location>
        <begin position="39"/>
        <end position="64"/>
    </location>
</feature>
<feature type="compositionally biased region" description="Acidic residues" evidence="1">
    <location>
        <begin position="799"/>
        <end position="811"/>
    </location>
</feature>
<organism evidence="4">
    <name type="scientific">Salpingoeca rosetta (strain ATCC 50818 / BSB-021)</name>
    <dbReference type="NCBI Taxonomy" id="946362"/>
    <lineage>
        <taxon>Eukaryota</taxon>
        <taxon>Choanoflagellata</taxon>
        <taxon>Craspedida</taxon>
        <taxon>Salpingoecidae</taxon>
        <taxon>Salpingoeca</taxon>
    </lineage>
</organism>
<feature type="compositionally biased region" description="Basic and acidic residues" evidence="1">
    <location>
        <begin position="812"/>
        <end position="825"/>
    </location>
</feature>
<dbReference type="EMBL" id="GL832970">
    <property type="protein sequence ID" value="EGD74820.1"/>
    <property type="molecule type" value="Genomic_DNA"/>
</dbReference>
<keyword evidence="4" id="KW-1185">Reference proteome</keyword>
<evidence type="ECO:0000259" key="2">
    <source>
        <dbReference type="SMART" id="SM00357"/>
    </source>
</evidence>
<dbReference type="InterPro" id="IPR011129">
    <property type="entry name" value="CSD"/>
</dbReference>
<dbReference type="STRING" id="946362.F2UDX0"/>
<dbReference type="GO" id="GO:0043565">
    <property type="term" value="F:sequence-specific DNA binding"/>
    <property type="evidence" value="ECO:0007669"/>
    <property type="project" value="TreeGrafter"/>
</dbReference>
<reference evidence="3" key="1">
    <citation type="submission" date="2009-08" db="EMBL/GenBank/DDBJ databases">
        <title>Annotation of Salpingoeca rosetta.</title>
        <authorList>
            <consortium name="The Broad Institute Genome Sequencing Platform"/>
            <person name="Russ C."/>
            <person name="Cuomo C."/>
            <person name="Burger G."/>
            <person name="Gray M.W."/>
            <person name="Holland P.W.H."/>
            <person name="King N."/>
            <person name="Lang F.B.F."/>
            <person name="Roger A.J."/>
            <person name="Ruiz-Trillo I."/>
            <person name="Young S.K."/>
            <person name="Zeng Q."/>
            <person name="Gargeya S."/>
            <person name="Alvarado L."/>
            <person name="Berlin A."/>
            <person name="Chapman S.B."/>
            <person name="Chen Z."/>
            <person name="Freedman E."/>
            <person name="Gellesch M."/>
            <person name="Goldberg J."/>
            <person name="Griggs A."/>
            <person name="Gujja S."/>
            <person name="Heilman E."/>
            <person name="Heiman D."/>
            <person name="Howarth C."/>
            <person name="Mehta T."/>
            <person name="Neiman D."/>
            <person name="Pearson M."/>
            <person name="Roberts A."/>
            <person name="Saif S."/>
            <person name="Shea T."/>
            <person name="Shenoy N."/>
            <person name="Sisk P."/>
            <person name="Stolte C."/>
            <person name="Sykes S."/>
            <person name="White J."/>
            <person name="Yandava C."/>
            <person name="Haas B."/>
            <person name="Nusbaum C."/>
            <person name="Birren B."/>
        </authorList>
    </citation>
    <scope>NUCLEOTIDE SEQUENCE [LARGE SCALE GENOMIC DNA]</scope>
    <source>
        <strain evidence="3">ATCC 50818</strain>
    </source>
</reference>
<evidence type="ECO:0000313" key="3">
    <source>
        <dbReference type="EMBL" id="EGD74820.1"/>
    </source>
</evidence>
<feature type="compositionally biased region" description="Acidic residues" evidence="1">
    <location>
        <begin position="283"/>
        <end position="334"/>
    </location>
</feature>
<dbReference type="PANTHER" id="PTHR14312">
    <property type="entry name" value="CREB/ATF BZIP TRANSCRIPTION FACTOR"/>
    <property type="match status" value="1"/>
</dbReference>
<proteinExistence type="predicted"/>
<evidence type="ECO:0000313" key="4">
    <source>
        <dbReference type="Proteomes" id="UP000007799"/>
    </source>
</evidence>
<gene>
    <name evidence="3" type="ORF">PTSG_07053</name>
</gene>
<dbReference type="SUPFAM" id="SSF81995">
    <property type="entry name" value="beta-sandwich domain of Sec23/24"/>
    <property type="match status" value="1"/>
</dbReference>